<keyword evidence="2" id="KW-1185">Reference proteome</keyword>
<protein>
    <submittedName>
        <fullName evidence="1">Uncharacterized protein</fullName>
    </submittedName>
</protein>
<evidence type="ECO:0000313" key="2">
    <source>
        <dbReference type="Proteomes" id="UP000075243"/>
    </source>
</evidence>
<feature type="non-terminal residue" evidence="1">
    <location>
        <position position="1"/>
    </location>
</feature>
<reference evidence="1 2" key="1">
    <citation type="journal article" date="2012" name="Nat. Biotechnol.">
        <title>Draft genome sequence of pigeonpea (Cajanus cajan), an orphan legume crop of resource-poor farmers.</title>
        <authorList>
            <person name="Varshney R.K."/>
            <person name="Chen W."/>
            <person name="Li Y."/>
            <person name="Bharti A.K."/>
            <person name="Saxena R.K."/>
            <person name="Schlueter J.A."/>
            <person name="Donoghue M.T."/>
            <person name="Azam S."/>
            <person name="Fan G."/>
            <person name="Whaley A.M."/>
            <person name="Farmer A.D."/>
            <person name="Sheridan J."/>
            <person name="Iwata A."/>
            <person name="Tuteja R."/>
            <person name="Penmetsa R.V."/>
            <person name="Wu W."/>
            <person name="Upadhyaya H.D."/>
            <person name="Yang S.P."/>
            <person name="Shah T."/>
            <person name="Saxena K.B."/>
            <person name="Michael T."/>
            <person name="McCombie W.R."/>
            <person name="Yang B."/>
            <person name="Zhang G."/>
            <person name="Yang H."/>
            <person name="Wang J."/>
            <person name="Spillane C."/>
            <person name="Cook D.R."/>
            <person name="May G.D."/>
            <person name="Xu X."/>
            <person name="Jackson S.A."/>
        </authorList>
    </citation>
    <scope>NUCLEOTIDE SEQUENCE [LARGE SCALE GENOMIC DNA]</scope>
    <source>
        <strain evidence="2">cv. Asha</strain>
    </source>
</reference>
<dbReference type="OMA" id="WHTINNS"/>
<dbReference type="PANTHER" id="PTHR47481">
    <property type="match status" value="1"/>
</dbReference>
<dbReference type="Pfam" id="PF14223">
    <property type="entry name" value="Retrotran_gag_2"/>
    <property type="match status" value="1"/>
</dbReference>
<accession>A0A151TYV0</accession>
<dbReference type="PANTHER" id="PTHR47481:SF30">
    <property type="entry name" value="CCHC-TYPE DOMAIN-CONTAINING PROTEIN"/>
    <property type="match status" value="1"/>
</dbReference>
<name>A0A151TYV0_CAJCA</name>
<organism evidence="1 2">
    <name type="scientific">Cajanus cajan</name>
    <name type="common">Pigeon pea</name>
    <name type="synonym">Cajanus indicus</name>
    <dbReference type="NCBI Taxonomy" id="3821"/>
    <lineage>
        <taxon>Eukaryota</taxon>
        <taxon>Viridiplantae</taxon>
        <taxon>Streptophyta</taxon>
        <taxon>Embryophyta</taxon>
        <taxon>Tracheophyta</taxon>
        <taxon>Spermatophyta</taxon>
        <taxon>Magnoliopsida</taxon>
        <taxon>eudicotyledons</taxon>
        <taxon>Gunneridae</taxon>
        <taxon>Pentapetalae</taxon>
        <taxon>rosids</taxon>
        <taxon>fabids</taxon>
        <taxon>Fabales</taxon>
        <taxon>Fabaceae</taxon>
        <taxon>Papilionoideae</taxon>
        <taxon>50 kb inversion clade</taxon>
        <taxon>NPAAA clade</taxon>
        <taxon>indigoferoid/millettioid clade</taxon>
        <taxon>Phaseoleae</taxon>
        <taxon>Cajanus</taxon>
    </lineage>
</organism>
<evidence type="ECO:0000313" key="1">
    <source>
        <dbReference type="EMBL" id="KYP72249.1"/>
    </source>
</evidence>
<dbReference type="Proteomes" id="UP000075243">
    <property type="component" value="Chromosome 2"/>
</dbReference>
<dbReference type="EMBL" id="CM003604">
    <property type="protein sequence ID" value="KYP72249.1"/>
    <property type="molecule type" value="Genomic_DNA"/>
</dbReference>
<gene>
    <name evidence="1" type="ORF">KK1_004837</name>
</gene>
<proteinExistence type="predicted"/>
<dbReference type="AlphaFoldDB" id="A0A151TYV0"/>
<sequence>WKHEAESTIKGYRLKKYIQGDASFPPKYDSTEDKVKDKVTKAFKDYEQQDALPKSWLLESMEAEFKIRMVGCEWSYQIWETLDTYFTSQTHAWIKQLKIQLRSIKKTSSITPYLLEIKKVVDTLVAISAPLNVEEHFDGLPDEYDDFVTSILSRKNPYTTKEIEALLMAQEDKLESRKQANGINMQANLAHGNHSNNHGHGKLSRS</sequence>
<dbReference type="Gramene" id="C.cajan_04717.t">
    <property type="protein sequence ID" value="C.cajan_04717.t"/>
    <property type="gene ID" value="C.cajan_04717"/>
</dbReference>